<evidence type="ECO:0000259" key="9">
    <source>
        <dbReference type="PROSITE" id="PS51755"/>
    </source>
</evidence>
<proteinExistence type="predicted"/>
<dbReference type="SUPFAM" id="SSF52172">
    <property type="entry name" value="CheY-like"/>
    <property type="match status" value="1"/>
</dbReference>
<dbReference type="PROSITE" id="PS51755">
    <property type="entry name" value="OMPR_PHOB"/>
    <property type="match status" value="1"/>
</dbReference>
<dbReference type="GO" id="GO:0032993">
    <property type="term" value="C:protein-DNA complex"/>
    <property type="evidence" value="ECO:0007669"/>
    <property type="project" value="TreeGrafter"/>
</dbReference>
<gene>
    <name evidence="10" type="ORF">ISQ19_04370</name>
</gene>
<dbReference type="CDD" id="cd00383">
    <property type="entry name" value="trans_reg_C"/>
    <property type="match status" value="1"/>
</dbReference>
<dbReference type="Gene3D" id="1.10.10.10">
    <property type="entry name" value="Winged helix-like DNA-binding domain superfamily/Winged helix DNA-binding domain"/>
    <property type="match status" value="1"/>
</dbReference>
<dbReference type="PANTHER" id="PTHR48111">
    <property type="entry name" value="REGULATOR OF RPOS"/>
    <property type="match status" value="1"/>
</dbReference>
<dbReference type="GO" id="GO:0000156">
    <property type="term" value="F:phosphorelay response regulator activity"/>
    <property type="evidence" value="ECO:0007669"/>
    <property type="project" value="TreeGrafter"/>
</dbReference>
<keyword evidence="4 7" id="KW-0238">DNA-binding</keyword>
<evidence type="ECO:0000313" key="10">
    <source>
        <dbReference type="EMBL" id="MBL6761914.1"/>
    </source>
</evidence>
<dbReference type="Pfam" id="PF00072">
    <property type="entry name" value="Response_reg"/>
    <property type="match status" value="1"/>
</dbReference>
<evidence type="ECO:0000256" key="6">
    <source>
        <dbReference type="PROSITE-ProRule" id="PRU00169"/>
    </source>
</evidence>
<feature type="DNA-binding region" description="OmpR/PhoB-type" evidence="7">
    <location>
        <begin position="124"/>
        <end position="223"/>
    </location>
</feature>
<name>A0A937HDR1_9PROT</name>
<dbReference type="GO" id="GO:0000976">
    <property type="term" value="F:transcription cis-regulatory region binding"/>
    <property type="evidence" value="ECO:0007669"/>
    <property type="project" value="TreeGrafter"/>
</dbReference>
<dbReference type="GO" id="GO:0005829">
    <property type="term" value="C:cytosol"/>
    <property type="evidence" value="ECO:0007669"/>
    <property type="project" value="TreeGrafter"/>
</dbReference>
<evidence type="ECO:0000259" key="8">
    <source>
        <dbReference type="PROSITE" id="PS50110"/>
    </source>
</evidence>
<evidence type="ECO:0000256" key="1">
    <source>
        <dbReference type="ARBA" id="ARBA00022553"/>
    </source>
</evidence>
<dbReference type="EMBL" id="JADHOK010000048">
    <property type="protein sequence ID" value="MBL6761914.1"/>
    <property type="molecule type" value="Genomic_DNA"/>
</dbReference>
<feature type="domain" description="Response regulatory" evidence="8">
    <location>
        <begin position="2"/>
        <end position="116"/>
    </location>
</feature>
<dbReference type="InterPro" id="IPR039420">
    <property type="entry name" value="WalR-like"/>
</dbReference>
<keyword evidence="1 6" id="KW-0597">Phosphoprotein</keyword>
<evidence type="ECO:0000256" key="4">
    <source>
        <dbReference type="ARBA" id="ARBA00023125"/>
    </source>
</evidence>
<dbReference type="PANTHER" id="PTHR48111:SF22">
    <property type="entry name" value="REGULATOR OF RPOS"/>
    <property type="match status" value="1"/>
</dbReference>
<feature type="domain" description="OmpR/PhoB-type" evidence="9">
    <location>
        <begin position="124"/>
        <end position="223"/>
    </location>
</feature>
<dbReference type="InterPro" id="IPR036388">
    <property type="entry name" value="WH-like_DNA-bd_sf"/>
</dbReference>
<accession>A0A937HDR1</accession>
<comment type="caution">
    <text evidence="10">The sequence shown here is derived from an EMBL/GenBank/DDBJ whole genome shotgun (WGS) entry which is preliminary data.</text>
</comment>
<reference evidence="10" key="1">
    <citation type="submission" date="2020-10" db="EMBL/GenBank/DDBJ databases">
        <title>Microbiome of the Black Sea water column analyzed by genome centric metagenomics.</title>
        <authorList>
            <person name="Cabello-Yeves P.J."/>
            <person name="Callieri C."/>
            <person name="Picazo A."/>
            <person name="Mehrshad M."/>
            <person name="Haro-Moreno J.M."/>
            <person name="Roda-Garcia J."/>
            <person name="Dzembekova N."/>
            <person name="Slabakova V."/>
            <person name="Slabakova N."/>
            <person name="Moncheva S."/>
            <person name="Rodriguez-Valera F."/>
        </authorList>
    </citation>
    <scope>NUCLEOTIDE SEQUENCE</scope>
    <source>
        <strain evidence="10">BS307-5m-G5</strain>
    </source>
</reference>
<evidence type="ECO:0000256" key="5">
    <source>
        <dbReference type="ARBA" id="ARBA00023163"/>
    </source>
</evidence>
<evidence type="ECO:0000313" key="11">
    <source>
        <dbReference type="Proteomes" id="UP000785783"/>
    </source>
</evidence>
<evidence type="ECO:0000256" key="2">
    <source>
        <dbReference type="ARBA" id="ARBA00023012"/>
    </source>
</evidence>
<evidence type="ECO:0000256" key="3">
    <source>
        <dbReference type="ARBA" id="ARBA00023015"/>
    </source>
</evidence>
<evidence type="ECO:0000256" key="7">
    <source>
        <dbReference type="PROSITE-ProRule" id="PRU01091"/>
    </source>
</evidence>
<dbReference type="SMART" id="SM00448">
    <property type="entry name" value="REC"/>
    <property type="match status" value="1"/>
</dbReference>
<organism evidence="10 11">
    <name type="scientific">PS1 clade bacterium</name>
    <dbReference type="NCBI Taxonomy" id="2175152"/>
    <lineage>
        <taxon>Bacteria</taxon>
        <taxon>Pseudomonadati</taxon>
        <taxon>Pseudomonadota</taxon>
        <taxon>Alphaproteobacteria</taxon>
        <taxon>PS1 clade</taxon>
    </lineage>
</organism>
<dbReference type="SMART" id="SM00862">
    <property type="entry name" value="Trans_reg_C"/>
    <property type="match status" value="1"/>
</dbReference>
<dbReference type="InterPro" id="IPR011006">
    <property type="entry name" value="CheY-like_superfamily"/>
</dbReference>
<dbReference type="GO" id="GO:0006355">
    <property type="term" value="P:regulation of DNA-templated transcription"/>
    <property type="evidence" value="ECO:0007669"/>
    <property type="project" value="InterPro"/>
</dbReference>
<dbReference type="AlphaFoldDB" id="A0A937HDR1"/>
<feature type="modified residue" description="4-aspartylphosphate" evidence="6">
    <location>
        <position position="51"/>
    </location>
</feature>
<keyword evidence="3" id="KW-0805">Transcription regulation</keyword>
<dbReference type="InterPro" id="IPR001867">
    <property type="entry name" value="OmpR/PhoB-type_DNA-bd"/>
</dbReference>
<keyword evidence="5" id="KW-0804">Transcription</keyword>
<sequence>MRILLVEDDMLLAQSLVDQLEDQGFHVDEADRGEDALELCDLYEYQVMILDLGLPDMRGDEVLQNLRTKNEQLPVLVLSGQADVEARLSCLHAGADDYLVKPFNKDKLVARLHALVRRANGHANNVLQFGDVALDLTARDVRVGENRVDLTAKEYQMLELLCLRKGSVVSKESFLDHLYGGLDEPEMKIIDVFICKLRKKIEQAGARAPFIETVWGLGYRVDIPTQKCSA</sequence>
<dbReference type="PROSITE" id="PS50110">
    <property type="entry name" value="RESPONSE_REGULATORY"/>
    <property type="match status" value="1"/>
</dbReference>
<dbReference type="Pfam" id="PF00486">
    <property type="entry name" value="Trans_reg_C"/>
    <property type="match status" value="1"/>
</dbReference>
<keyword evidence="2" id="KW-0902">Two-component regulatory system</keyword>
<dbReference type="FunFam" id="1.10.10.10:FF:000052">
    <property type="entry name" value="Cell cycle response regulator"/>
    <property type="match status" value="1"/>
</dbReference>
<dbReference type="Gene3D" id="3.40.50.2300">
    <property type="match status" value="1"/>
</dbReference>
<dbReference type="Proteomes" id="UP000785783">
    <property type="component" value="Unassembled WGS sequence"/>
</dbReference>
<dbReference type="InterPro" id="IPR001789">
    <property type="entry name" value="Sig_transdc_resp-reg_receiver"/>
</dbReference>
<protein>
    <submittedName>
        <fullName evidence="10">Response regulator transcription factor</fullName>
    </submittedName>
</protein>